<organism evidence="1 2">
    <name type="scientific">Afifella marina DSM 2698</name>
    <dbReference type="NCBI Taxonomy" id="1120955"/>
    <lineage>
        <taxon>Bacteria</taxon>
        <taxon>Pseudomonadati</taxon>
        <taxon>Pseudomonadota</taxon>
        <taxon>Alphaproteobacteria</taxon>
        <taxon>Hyphomicrobiales</taxon>
        <taxon>Afifellaceae</taxon>
        <taxon>Afifella</taxon>
    </lineage>
</organism>
<sequence length="199" mass="22884">MSSELNFLYDQVLEGLVRVRAYSRWIDGDDGGGAVEDVDHVARLLARRDLLMLAASLRNFAEASRTVYQLRQQSVALLEPIIPPEPPFFRAARGDKSCVNLYSALSRILHSAVTEFNSDGTVSIGYLDEISLFDKYRLVNEIRKIKYRDRMVIFIISKNDGESIIFVDEMIYSIEKYIDNVTEKFEERSIYLNRTLRDG</sequence>
<dbReference type="Proteomes" id="UP000199347">
    <property type="component" value="Unassembled WGS sequence"/>
</dbReference>
<gene>
    <name evidence="1" type="ORF">SAMN03080610_00549</name>
</gene>
<dbReference type="RefSeq" id="WP_111328795.1">
    <property type="nucleotide sequence ID" value="NZ_FMVW01000001.1"/>
</dbReference>
<dbReference type="EMBL" id="FMVW01000001">
    <property type="protein sequence ID" value="SCZ23517.1"/>
    <property type="molecule type" value="Genomic_DNA"/>
</dbReference>
<evidence type="ECO:0000313" key="1">
    <source>
        <dbReference type="EMBL" id="SCZ23517.1"/>
    </source>
</evidence>
<keyword evidence="2" id="KW-1185">Reference proteome</keyword>
<proteinExistence type="predicted"/>
<evidence type="ECO:0000313" key="2">
    <source>
        <dbReference type="Proteomes" id="UP000199347"/>
    </source>
</evidence>
<protein>
    <submittedName>
        <fullName evidence="1">Uncharacterized protein</fullName>
    </submittedName>
</protein>
<name>A0A1G5ME91_AFIMA</name>
<dbReference type="AlphaFoldDB" id="A0A1G5ME91"/>
<accession>A0A1G5ME91</accession>
<reference evidence="1 2" key="1">
    <citation type="submission" date="2016-10" db="EMBL/GenBank/DDBJ databases">
        <authorList>
            <person name="de Groot N.N."/>
        </authorList>
    </citation>
    <scope>NUCLEOTIDE SEQUENCE [LARGE SCALE GENOMIC DNA]</scope>
    <source>
        <strain evidence="1 2">DSM 2698</strain>
    </source>
</reference>